<sequence length="72" mass="8243">MSSYVDKGLIVDFPMPEGLREKVDRLESLADGDDYLAYENLLEEVDTTAKRYCAGGKITYEQYQTILRKFGI</sequence>
<name>F4GKM4_PARC1</name>
<accession>F4GKM4</accession>
<protein>
    <submittedName>
        <fullName evidence="1">Uncharacterized protein</fullName>
    </submittedName>
</protein>
<dbReference type="EMBL" id="CP002659">
    <property type="protein sequence ID" value="AEC01433.1"/>
    <property type="molecule type" value="Genomic_DNA"/>
</dbReference>
<organism evidence="1 2">
    <name type="scientific">Parasphaerochaeta coccoides (strain ATCC BAA-1237 / DSM 17374 / SPN1)</name>
    <name type="common">Sphaerochaeta coccoides</name>
    <dbReference type="NCBI Taxonomy" id="760011"/>
    <lineage>
        <taxon>Bacteria</taxon>
        <taxon>Pseudomonadati</taxon>
        <taxon>Spirochaetota</taxon>
        <taxon>Spirochaetia</taxon>
        <taxon>Spirochaetales</taxon>
        <taxon>Sphaerochaetaceae</taxon>
        <taxon>Parasphaerochaeta</taxon>
    </lineage>
</organism>
<gene>
    <name evidence="1" type="ordered locus">Spico_0197</name>
</gene>
<keyword evidence="2" id="KW-1185">Reference proteome</keyword>
<proteinExistence type="predicted"/>
<reference evidence="2" key="1">
    <citation type="submission" date="2011-04" db="EMBL/GenBank/DDBJ databases">
        <title>The complete genome of Spirochaeta coccoides DSM 17374.</title>
        <authorList>
            <person name="Lucas S."/>
            <person name="Copeland A."/>
            <person name="Lapidus A."/>
            <person name="Bruce D."/>
            <person name="Goodwin L."/>
            <person name="Pitluck S."/>
            <person name="Peters L."/>
            <person name="Kyrpides N."/>
            <person name="Mavromatis K."/>
            <person name="Pagani I."/>
            <person name="Ivanova N."/>
            <person name="Ovchinnikova G."/>
            <person name="Lu M."/>
            <person name="Detter J.C."/>
            <person name="Tapia R."/>
            <person name="Han C."/>
            <person name="Land M."/>
            <person name="Hauser L."/>
            <person name="Markowitz V."/>
            <person name="Cheng J.-F."/>
            <person name="Hugenholtz P."/>
            <person name="Woyke T."/>
            <person name="Wu D."/>
            <person name="Spring S."/>
            <person name="Schroeder M."/>
            <person name="Brambilla E."/>
            <person name="Klenk H.-P."/>
            <person name="Eisen J.A."/>
        </authorList>
    </citation>
    <scope>NUCLEOTIDE SEQUENCE [LARGE SCALE GENOMIC DNA]</scope>
    <source>
        <strain evidence="2">ATCC BAA-1237 / DSM 17374 / SPN1</strain>
    </source>
</reference>
<dbReference type="KEGG" id="scc:Spico_0197"/>
<evidence type="ECO:0000313" key="1">
    <source>
        <dbReference type="EMBL" id="AEC01433.1"/>
    </source>
</evidence>
<evidence type="ECO:0000313" key="2">
    <source>
        <dbReference type="Proteomes" id="UP000007939"/>
    </source>
</evidence>
<dbReference type="AlphaFoldDB" id="F4GKM4"/>
<dbReference type="Proteomes" id="UP000007939">
    <property type="component" value="Chromosome"/>
</dbReference>
<reference evidence="1 2" key="2">
    <citation type="journal article" date="2012" name="Stand. Genomic Sci.">
        <title>Complete genome sequence of the termite hindgut bacterium Spirochaeta coccoides type strain (SPN1(T)), reclassification in the genus Sphaerochaeta as Sphaerochaeta coccoides comb. nov. and emendations of the family Spirochaetaceae and the genus Sphaerochaeta.</title>
        <authorList>
            <person name="Abt B."/>
            <person name="Han C."/>
            <person name="Scheuner C."/>
            <person name="Lu M."/>
            <person name="Lapidus A."/>
            <person name="Nolan M."/>
            <person name="Lucas S."/>
            <person name="Hammon N."/>
            <person name="Deshpande S."/>
            <person name="Cheng J.F."/>
            <person name="Tapia R."/>
            <person name="Goodwin L.A."/>
            <person name="Pitluck S."/>
            <person name="Liolios K."/>
            <person name="Pagani I."/>
            <person name="Ivanova N."/>
            <person name="Mavromatis K."/>
            <person name="Mikhailova N."/>
            <person name="Huntemann M."/>
            <person name="Pati A."/>
            <person name="Chen A."/>
            <person name="Palaniappan K."/>
            <person name="Land M."/>
            <person name="Hauser L."/>
            <person name="Brambilla E.M."/>
            <person name="Rohde M."/>
            <person name="Spring S."/>
            <person name="Gronow S."/>
            <person name="Goker M."/>
            <person name="Woyke T."/>
            <person name="Bristow J."/>
            <person name="Eisen J.A."/>
            <person name="Markowitz V."/>
            <person name="Hugenholtz P."/>
            <person name="Kyrpides N.C."/>
            <person name="Klenk H.P."/>
            <person name="Detter J.C."/>
        </authorList>
    </citation>
    <scope>NUCLEOTIDE SEQUENCE [LARGE SCALE GENOMIC DNA]</scope>
    <source>
        <strain evidence="2">ATCC BAA-1237 / DSM 17374 / SPN1</strain>
    </source>
</reference>
<dbReference type="HOGENOM" id="CLU_2720241_0_0_12"/>
<dbReference type="RefSeq" id="WP_013738829.1">
    <property type="nucleotide sequence ID" value="NC_015436.1"/>
</dbReference>